<dbReference type="InterPro" id="IPR056729">
    <property type="entry name" value="GMPPB_C"/>
</dbReference>
<dbReference type="RefSeq" id="WP_376867470.1">
    <property type="nucleotide sequence ID" value="NZ_JBHRYB010000013.1"/>
</dbReference>
<dbReference type="HAMAP" id="MF_00523">
    <property type="entry name" value="LpxD"/>
    <property type="match status" value="1"/>
</dbReference>
<comment type="subunit">
    <text evidence="7">Homotrimer.</text>
</comment>
<evidence type="ECO:0000256" key="6">
    <source>
        <dbReference type="ARBA" id="ARBA00023315"/>
    </source>
</evidence>
<dbReference type="InterPro" id="IPR011004">
    <property type="entry name" value="Trimer_LpxA-like_sf"/>
</dbReference>
<dbReference type="InterPro" id="IPR007691">
    <property type="entry name" value="LpxD"/>
</dbReference>
<reference evidence="11" key="1">
    <citation type="journal article" date="2019" name="Int. J. Syst. Evol. Microbiol.">
        <title>The Global Catalogue of Microorganisms (GCM) 10K type strain sequencing project: providing services to taxonomists for standard genome sequencing and annotation.</title>
        <authorList>
            <consortium name="The Broad Institute Genomics Platform"/>
            <consortium name="The Broad Institute Genome Sequencing Center for Infectious Disease"/>
            <person name="Wu L."/>
            <person name="Ma J."/>
        </authorList>
    </citation>
    <scope>NUCLEOTIDE SEQUENCE [LARGE SCALE GENOMIC DNA]</scope>
    <source>
        <strain evidence="11">KCTC 42424</strain>
    </source>
</reference>
<keyword evidence="5 7" id="KW-0443">Lipid metabolism</keyword>
<dbReference type="GO" id="GO:0103118">
    <property type="term" value="F:UDP-3-O-[(3R)-3-hydroxyacyl]-glucosamine N-acyltransferase activity"/>
    <property type="evidence" value="ECO:0007669"/>
    <property type="project" value="UniProtKB-EC"/>
</dbReference>
<dbReference type="EMBL" id="JBHRYB010000013">
    <property type="protein sequence ID" value="MFC3681202.1"/>
    <property type="molecule type" value="Genomic_DNA"/>
</dbReference>
<evidence type="ECO:0000256" key="4">
    <source>
        <dbReference type="ARBA" id="ARBA00022737"/>
    </source>
</evidence>
<organism evidence="10 11">
    <name type="scientific">Bacterioplanoides pacificum</name>
    <dbReference type="NCBI Taxonomy" id="1171596"/>
    <lineage>
        <taxon>Bacteria</taxon>
        <taxon>Pseudomonadati</taxon>
        <taxon>Pseudomonadota</taxon>
        <taxon>Gammaproteobacteria</taxon>
        <taxon>Oceanospirillales</taxon>
        <taxon>Oceanospirillaceae</taxon>
        <taxon>Bacterioplanoides</taxon>
    </lineage>
</organism>
<comment type="catalytic activity">
    <reaction evidence="7">
        <text>a UDP-3-O-[(3R)-3-hydroxyacyl]-alpha-D-glucosamine + a (3R)-hydroxyacyl-[ACP] = a UDP-2-N,3-O-bis[(3R)-3-hydroxyacyl]-alpha-D-glucosamine + holo-[ACP] + H(+)</text>
        <dbReference type="Rhea" id="RHEA:53836"/>
        <dbReference type="Rhea" id="RHEA-COMP:9685"/>
        <dbReference type="Rhea" id="RHEA-COMP:9945"/>
        <dbReference type="ChEBI" id="CHEBI:15378"/>
        <dbReference type="ChEBI" id="CHEBI:64479"/>
        <dbReference type="ChEBI" id="CHEBI:78827"/>
        <dbReference type="ChEBI" id="CHEBI:137740"/>
        <dbReference type="ChEBI" id="CHEBI:137748"/>
        <dbReference type="EC" id="2.3.1.191"/>
    </reaction>
</comment>
<evidence type="ECO:0000256" key="5">
    <source>
        <dbReference type="ARBA" id="ARBA00023098"/>
    </source>
</evidence>
<dbReference type="PANTHER" id="PTHR43378:SF2">
    <property type="entry name" value="UDP-3-O-ACYLGLUCOSAMINE N-ACYLTRANSFERASE 1, MITOCHONDRIAL-RELATED"/>
    <property type="match status" value="1"/>
</dbReference>
<evidence type="ECO:0000313" key="10">
    <source>
        <dbReference type="EMBL" id="MFC3681202.1"/>
    </source>
</evidence>
<comment type="function">
    <text evidence="7">Catalyzes the N-acylation of UDP-3-O-acylglucosamine using 3-hydroxyacyl-ACP as the acyl donor. Is involved in the biosynthesis of lipid A, a phosphorylated glycolipid that anchors the lipopolysaccharide to the outer membrane of the cell.</text>
</comment>
<gene>
    <name evidence="7 10" type="primary">lpxD</name>
    <name evidence="10" type="ORF">ACFOMG_13940</name>
</gene>
<dbReference type="Gene3D" id="1.20.5.170">
    <property type="match status" value="1"/>
</dbReference>
<name>A0ABV7VWJ0_9GAMM</name>
<dbReference type="Gene3D" id="3.40.1390.10">
    <property type="entry name" value="MurE/MurF, N-terminal domain"/>
    <property type="match status" value="1"/>
</dbReference>
<evidence type="ECO:0000259" key="9">
    <source>
        <dbReference type="Pfam" id="PF25087"/>
    </source>
</evidence>
<feature type="active site" description="Proton acceptor" evidence="7">
    <location>
        <position position="238"/>
    </location>
</feature>
<evidence type="ECO:0000256" key="1">
    <source>
        <dbReference type="ARBA" id="ARBA00022516"/>
    </source>
</evidence>
<accession>A0ABV7VWJ0</accession>
<comment type="caution">
    <text evidence="10">The sequence shown here is derived from an EMBL/GenBank/DDBJ whole genome shotgun (WGS) entry which is preliminary data.</text>
</comment>
<dbReference type="PANTHER" id="PTHR43378">
    <property type="entry name" value="UDP-3-O-ACYLGLUCOSAMINE N-ACYLTRANSFERASE"/>
    <property type="match status" value="1"/>
</dbReference>
<evidence type="ECO:0000256" key="7">
    <source>
        <dbReference type="HAMAP-Rule" id="MF_00523"/>
    </source>
</evidence>
<keyword evidence="2 7" id="KW-0441">Lipid A biosynthesis</keyword>
<dbReference type="Pfam" id="PF25087">
    <property type="entry name" value="GMPPB_C"/>
    <property type="match status" value="1"/>
</dbReference>
<dbReference type="Gene3D" id="2.160.10.10">
    <property type="entry name" value="Hexapeptide repeat proteins"/>
    <property type="match status" value="1"/>
</dbReference>
<evidence type="ECO:0000259" key="8">
    <source>
        <dbReference type="Pfam" id="PF04613"/>
    </source>
</evidence>
<dbReference type="Proteomes" id="UP001595722">
    <property type="component" value="Unassembled WGS sequence"/>
</dbReference>
<comment type="similarity">
    <text evidence="7">Belongs to the transferase hexapeptide repeat family. LpxD subfamily.</text>
</comment>
<evidence type="ECO:0000256" key="2">
    <source>
        <dbReference type="ARBA" id="ARBA00022556"/>
    </source>
</evidence>
<dbReference type="PROSITE" id="PS00101">
    <property type="entry name" value="HEXAPEP_TRANSFERASES"/>
    <property type="match status" value="1"/>
</dbReference>
<dbReference type="NCBIfam" id="NF002060">
    <property type="entry name" value="PRK00892.1"/>
    <property type="match status" value="1"/>
</dbReference>
<dbReference type="InterPro" id="IPR018357">
    <property type="entry name" value="Hexapep_transf_CS"/>
</dbReference>
<comment type="pathway">
    <text evidence="7">Bacterial outer membrane biogenesis; LPS lipid A biosynthesis.</text>
</comment>
<dbReference type="SUPFAM" id="SSF51161">
    <property type="entry name" value="Trimeric LpxA-like enzymes"/>
    <property type="match status" value="1"/>
</dbReference>
<dbReference type="Pfam" id="PF04613">
    <property type="entry name" value="LpxD"/>
    <property type="match status" value="1"/>
</dbReference>
<dbReference type="InterPro" id="IPR020573">
    <property type="entry name" value="UDP_GlcNAc_AcTrfase_non-rep"/>
</dbReference>
<keyword evidence="6 7" id="KW-0012">Acyltransferase</keyword>
<feature type="domain" description="UDP-3-O-[3-hydroxymyristoyl] glucosamine N-acyltransferase non-repeat region" evidence="8">
    <location>
        <begin position="21"/>
        <end position="88"/>
    </location>
</feature>
<dbReference type="EC" id="2.3.1.191" evidence="7"/>
<sequence>MQITLGELAKTLELTLIGDADALVTGLNTLKDAQSGEVSFLANPSYQSQLADSQATAVIVAQDLAEQVAGSALVAANPYLSFAQASQLFNDRPAAKTGIHPAAVVAHSAEIGADVSIAAGAVIGEHCQIGSGCEIGANVVIGDHCIVGDRCQINPNVTFYHNVVLGEQVIVHSGVVIGGDGFGFAPDQGRWQKICQLGGVRIGNRVEIGANTTIDRGALDDTVIEDDVIIDNLVQIAHNVHLGQGTAMAGCAGIAGSTRVGKHCTIAGGAGLAGHLDIGDGVHVGPMTLISKSIREKGAYASGTAQMPMNEWRRSATRFRQLDSMAKRLQQLEKIQKGEV</sequence>
<feature type="domain" description="Mannose-1-phosphate guanyltransferase C-terminal" evidence="9">
    <location>
        <begin position="98"/>
        <end position="178"/>
    </location>
</feature>
<keyword evidence="11" id="KW-1185">Reference proteome</keyword>
<evidence type="ECO:0000256" key="3">
    <source>
        <dbReference type="ARBA" id="ARBA00022679"/>
    </source>
</evidence>
<dbReference type="CDD" id="cd03352">
    <property type="entry name" value="LbH_LpxD"/>
    <property type="match status" value="1"/>
</dbReference>
<proteinExistence type="inferred from homology"/>
<evidence type="ECO:0000313" key="11">
    <source>
        <dbReference type="Proteomes" id="UP001595722"/>
    </source>
</evidence>
<keyword evidence="1 7" id="KW-0444">Lipid biosynthesis</keyword>
<keyword evidence="3 7" id="KW-0808">Transferase</keyword>
<protein>
    <recommendedName>
        <fullName evidence="7">UDP-3-O-acylglucosamine N-acyltransferase</fullName>
        <ecNumber evidence="7">2.3.1.191</ecNumber>
    </recommendedName>
</protein>
<dbReference type="NCBIfam" id="TIGR01853">
    <property type="entry name" value="lipid_A_lpxD"/>
    <property type="match status" value="1"/>
</dbReference>
<keyword evidence="4 7" id="KW-0677">Repeat</keyword>